<dbReference type="Proteomes" id="UP001276659">
    <property type="component" value="Unassembled WGS sequence"/>
</dbReference>
<sequence length="359" mass="39794">MATPSPSEIAYEEAHIGDSRQLGIAISNGVCYGVAVVAVLLRLVSRRLSQAGNRVDDWWAWIGLLSMTFYIASYQTIVHYGLGRHSILITNLKGFIISSTIAAVFYNFTILAIKLSILYFYRRIFPQRWFKYALLANGALITGSAVSSMFCDVLQCVPLHSQWDPTVKGHCIDFSSVILASGIVNVITDFTLLILPMPVLWRLKVSQSRKRLVMSTFMLGGFVCVISTVRLFYVRAFKGVDPSWGDIDTTELSTVEIGIGMLSACLPAYRPLWNHFLQPKGTVNVSKQPPTDRSIKLTGISKKWNGHSEISGSEDEERLYTRFGTVGVAQGDENISHHGHDTDIVVTRQFAISSTGDGF</sequence>
<dbReference type="Pfam" id="PF20684">
    <property type="entry name" value="Fung_rhodopsin"/>
    <property type="match status" value="1"/>
</dbReference>
<evidence type="ECO:0000256" key="1">
    <source>
        <dbReference type="ARBA" id="ARBA00004141"/>
    </source>
</evidence>
<dbReference type="PANTHER" id="PTHR33048:SF47">
    <property type="entry name" value="INTEGRAL MEMBRANE PROTEIN-RELATED"/>
    <property type="match status" value="1"/>
</dbReference>
<comment type="caution">
    <text evidence="8">The sequence shown here is derived from an EMBL/GenBank/DDBJ whole genome shotgun (WGS) entry which is preliminary data.</text>
</comment>
<keyword evidence="2 6" id="KW-0812">Transmembrane</keyword>
<feature type="transmembrane region" description="Helical" evidence="6">
    <location>
        <begin position="132"/>
        <end position="155"/>
    </location>
</feature>
<evidence type="ECO:0000259" key="7">
    <source>
        <dbReference type="Pfam" id="PF20684"/>
    </source>
</evidence>
<evidence type="ECO:0000313" key="9">
    <source>
        <dbReference type="Proteomes" id="UP001276659"/>
    </source>
</evidence>
<evidence type="ECO:0000313" key="8">
    <source>
        <dbReference type="EMBL" id="KAK3169839.1"/>
    </source>
</evidence>
<dbReference type="InterPro" id="IPR049326">
    <property type="entry name" value="Rhodopsin_dom_fungi"/>
</dbReference>
<feature type="domain" description="Rhodopsin" evidence="7">
    <location>
        <begin position="41"/>
        <end position="274"/>
    </location>
</feature>
<dbReference type="InterPro" id="IPR052337">
    <property type="entry name" value="SAT4-like"/>
</dbReference>
<name>A0AAE0DHK3_9LECA</name>
<feature type="transmembrane region" description="Helical" evidence="6">
    <location>
        <begin position="212"/>
        <end position="233"/>
    </location>
</feature>
<gene>
    <name evidence="8" type="ORF">OEA41_009223</name>
</gene>
<feature type="transmembrane region" description="Helical" evidence="6">
    <location>
        <begin position="175"/>
        <end position="200"/>
    </location>
</feature>
<feature type="transmembrane region" description="Helical" evidence="6">
    <location>
        <begin position="22"/>
        <end position="45"/>
    </location>
</feature>
<dbReference type="AlphaFoldDB" id="A0AAE0DHK3"/>
<evidence type="ECO:0000256" key="6">
    <source>
        <dbReference type="SAM" id="Phobius"/>
    </source>
</evidence>
<comment type="subcellular location">
    <subcellularLocation>
        <location evidence="1">Membrane</location>
        <topology evidence="1">Multi-pass membrane protein</topology>
    </subcellularLocation>
</comment>
<reference evidence="8" key="1">
    <citation type="submission" date="2022-11" db="EMBL/GenBank/DDBJ databases">
        <title>Chromosomal genome sequence assembly and mating type (MAT) locus characterization of the leprose asexual lichenized fungus Lepraria neglecta (Nyl.) Erichsen.</title>
        <authorList>
            <person name="Allen J.L."/>
            <person name="Pfeffer B."/>
        </authorList>
    </citation>
    <scope>NUCLEOTIDE SEQUENCE</scope>
    <source>
        <strain evidence="8">Allen 5258</strain>
    </source>
</reference>
<protein>
    <recommendedName>
        <fullName evidence="7">Rhodopsin domain-containing protein</fullName>
    </recommendedName>
</protein>
<proteinExistence type="inferred from homology"/>
<accession>A0AAE0DHK3</accession>
<evidence type="ECO:0000256" key="3">
    <source>
        <dbReference type="ARBA" id="ARBA00022989"/>
    </source>
</evidence>
<organism evidence="8 9">
    <name type="scientific">Lepraria neglecta</name>
    <dbReference type="NCBI Taxonomy" id="209136"/>
    <lineage>
        <taxon>Eukaryota</taxon>
        <taxon>Fungi</taxon>
        <taxon>Dikarya</taxon>
        <taxon>Ascomycota</taxon>
        <taxon>Pezizomycotina</taxon>
        <taxon>Lecanoromycetes</taxon>
        <taxon>OSLEUM clade</taxon>
        <taxon>Lecanoromycetidae</taxon>
        <taxon>Lecanorales</taxon>
        <taxon>Lecanorineae</taxon>
        <taxon>Stereocaulaceae</taxon>
        <taxon>Lepraria</taxon>
    </lineage>
</organism>
<evidence type="ECO:0000256" key="2">
    <source>
        <dbReference type="ARBA" id="ARBA00022692"/>
    </source>
</evidence>
<dbReference type="GO" id="GO:0016020">
    <property type="term" value="C:membrane"/>
    <property type="evidence" value="ECO:0007669"/>
    <property type="project" value="UniProtKB-SubCell"/>
</dbReference>
<keyword evidence="3 6" id="KW-1133">Transmembrane helix</keyword>
<keyword evidence="9" id="KW-1185">Reference proteome</keyword>
<evidence type="ECO:0000256" key="5">
    <source>
        <dbReference type="ARBA" id="ARBA00038359"/>
    </source>
</evidence>
<feature type="transmembrane region" description="Helical" evidence="6">
    <location>
        <begin position="57"/>
        <end position="75"/>
    </location>
</feature>
<dbReference type="PANTHER" id="PTHR33048">
    <property type="entry name" value="PTH11-LIKE INTEGRAL MEMBRANE PROTEIN (AFU_ORTHOLOGUE AFUA_5G11245)"/>
    <property type="match status" value="1"/>
</dbReference>
<keyword evidence="4 6" id="KW-0472">Membrane</keyword>
<dbReference type="EMBL" id="JASNWA010000009">
    <property type="protein sequence ID" value="KAK3169839.1"/>
    <property type="molecule type" value="Genomic_DNA"/>
</dbReference>
<comment type="similarity">
    <text evidence="5">Belongs to the SAT4 family.</text>
</comment>
<evidence type="ECO:0000256" key="4">
    <source>
        <dbReference type="ARBA" id="ARBA00023136"/>
    </source>
</evidence>
<feature type="transmembrane region" description="Helical" evidence="6">
    <location>
        <begin position="95"/>
        <end position="120"/>
    </location>
</feature>